<evidence type="ECO:0000313" key="1">
    <source>
        <dbReference type="EMBL" id="TFK04350.1"/>
    </source>
</evidence>
<name>A0A4D9ECE8_9SAUR</name>
<evidence type="ECO:0000313" key="2">
    <source>
        <dbReference type="Proteomes" id="UP000297703"/>
    </source>
</evidence>
<protein>
    <submittedName>
        <fullName evidence="1">LIM domain-containing protein 1</fullName>
    </submittedName>
</protein>
<accession>A0A4D9ECE8</accession>
<comment type="caution">
    <text evidence="1">The sequence shown here is derived from an EMBL/GenBank/DDBJ whole genome shotgun (WGS) entry which is preliminary data.</text>
</comment>
<dbReference type="AlphaFoldDB" id="A0A4D9ECE8"/>
<dbReference type="EMBL" id="QXTE01000140">
    <property type="protein sequence ID" value="TFK04350.1"/>
    <property type="molecule type" value="Genomic_DNA"/>
</dbReference>
<dbReference type="Proteomes" id="UP000297703">
    <property type="component" value="Unassembled WGS sequence"/>
</dbReference>
<organism evidence="1 2">
    <name type="scientific">Platysternon megacephalum</name>
    <name type="common">big-headed turtle</name>
    <dbReference type="NCBI Taxonomy" id="55544"/>
    <lineage>
        <taxon>Eukaryota</taxon>
        <taxon>Metazoa</taxon>
        <taxon>Chordata</taxon>
        <taxon>Craniata</taxon>
        <taxon>Vertebrata</taxon>
        <taxon>Euteleostomi</taxon>
        <taxon>Archelosauria</taxon>
        <taxon>Testudinata</taxon>
        <taxon>Testudines</taxon>
        <taxon>Cryptodira</taxon>
        <taxon>Durocryptodira</taxon>
        <taxon>Testudinoidea</taxon>
        <taxon>Platysternidae</taxon>
        <taxon>Platysternon</taxon>
    </lineage>
</organism>
<reference evidence="1 2" key="2">
    <citation type="submission" date="2019-04" db="EMBL/GenBank/DDBJ databases">
        <title>The genome sequence of big-headed turtle.</title>
        <authorList>
            <person name="Gong S."/>
        </authorList>
    </citation>
    <scope>NUCLEOTIDE SEQUENCE [LARGE SCALE GENOMIC DNA]</scope>
    <source>
        <strain evidence="1">DO16091913</strain>
        <tissue evidence="1">Muscle</tissue>
    </source>
</reference>
<sequence>MNQCAPYHYNSSPCLVIYSHAGPCLLVLGLSVHRGDQVLLHRGQGVLGSSVLALQGNCMVRFDCSMGEASRYSGICLSSAYFNLHLPVLVGREQCGMNLLLMVPF</sequence>
<reference evidence="1 2" key="1">
    <citation type="submission" date="2019-04" db="EMBL/GenBank/DDBJ databases">
        <title>Draft genome of the big-headed turtle Platysternon megacephalum.</title>
        <authorList>
            <person name="Gong S."/>
        </authorList>
    </citation>
    <scope>NUCLEOTIDE SEQUENCE [LARGE SCALE GENOMIC DNA]</scope>
    <source>
        <strain evidence="1">DO16091913</strain>
        <tissue evidence="1">Muscle</tissue>
    </source>
</reference>
<gene>
    <name evidence="1" type="ORF">DR999_PMT13209</name>
</gene>
<keyword evidence="2" id="KW-1185">Reference proteome</keyword>
<proteinExistence type="predicted"/>